<keyword evidence="2" id="KW-1185">Reference proteome</keyword>
<organism evidence="1 2">
    <name type="scientific">Eisenbergiella massiliensis</name>
    <dbReference type="NCBI Taxonomy" id="1720294"/>
    <lineage>
        <taxon>Bacteria</taxon>
        <taxon>Bacillati</taxon>
        <taxon>Bacillota</taxon>
        <taxon>Clostridia</taxon>
        <taxon>Lachnospirales</taxon>
        <taxon>Lachnospiraceae</taxon>
        <taxon>Eisenbergiella</taxon>
    </lineage>
</organism>
<comment type="caution">
    <text evidence="1">The sequence shown here is derived from an EMBL/GenBank/DDBJ whole genome shotgun (WGS) entry which is preliminary data.</text>
</comment>
<proteinExistence type="predicted"/>
<sequence>MNKTERLELENKILRGMLSDIRKSIQKLDKASTTSSEERIRETYRMIGCIRHIAGSFTDRMSAEKYRRGNTEGGQT</sequence>
<evidence type="ECO:0000313" key="1">
    <source>
        <dbReference type="EMBL" id="RGE55712.1"/>
    </source>
</evidence>
<dbReference type="RefSeq" id="WP_117545888.1">
    <property type="nucleotide sequence ID" value="NZ_CALBAU010000342.1"/>
</dbReference>
<dbReference type="GeneID" id="97990557"/>
<accession>A0A3E3HV92</accession>
<dbReference type="EMBL" id="QVLV01000038">
    <property type="protein sequence ID" value="RGE55712.1"/>
    <property type="molecule type" value="Genomic_DNA"/>
</dbReference>
<evidence type="ECO:0000313" key="2">
    <source>
        <dbReference type="Proteomes" id="UP000260812"/>
    </source>
</evidence>
<dbReference type="Proteomes" id="UP000260812">
    <property type="component" value="Unassembled WGS sequence"/>
</dbReference>
<name>A0A3E3HV92_9FIRM</name>
<gene>
    <name evidence="1" type="ORF">DXC51_27815</name>
</gene>
<protein>
    <submittedName>
        <fullName evidence="1">Uncharacterized protein</fullName>
    </submittedName>
</protein>
<dbReference type="AlphaFoldDB" id="A0A3E3HV92"/>
<reference evidence="1" key="1">
    <citation type="submission" date="2018-08" db="EMBL/GenBank/DDBJ databases">
        <title>A genome reference for cultivated species of the human gut microbiota.</title>
        <authorList>
            <person name="Zou Y."/>
            <person name="Xue W."/>
            <person name="Luo G."/>
        </authorList>
    </citation>
    <scope>NUCLEOTIDE SEQUENCE [LARGE SCALE GENOMIC DNA]</scope>
    <source>
        <strain evidence="1">TF05-5AC</strain>
    </source>
</reference>